<name>A0A4V1Q2D0_9AGAR</name>
<dbReference type="EMBL" id="SDEE01000666">
    <property type="protein sequence ID" value="RXW14658.1"/>
    <property type="molecule type" value="Genomic_DNA"/>
</dbReference>
<protein>
    <submittedName>
        <fullName evidence="2">Uncharacterized protein</fullName>
    </submittedName>
</protein>
<proteinExistence type="predicted"/>
<dbReference type="AlphaFoldDB" id="A0A4V1Q2D0"/>
<keyword evidence="3" id="KW-1185">Reference proteome</keyword>
<dbReference type="Proteomes" id="UP000290288">
    <property type="component" value="Unassembled WGS sequence"/>
</dbReference>
<organism evidence="2 3">
    <name type="scientific">Candolleomyces aberdarensis</name>
    <dbReference type="NCBI Taxonomy" id="2316362"/>
    <lineage>
        <taxon>Eukaryota</taxon>
        <taxon>Fungi</taxon>
        <taxon>Dikarya</taxon>
        <taxon>Basidiomycota</taxon>
        <taxon>Agaricomycotina</taxon>
        <taxon>Agaricomycetes</taxon>
        <taxon>Agaricomycetidae</taxon>
        <taxon>Agaricales</taxon>
        <taxon>Agaricineae</taxon>
        <taxon>Psathyrellaceae</taxon>
        <taxon>Candolleomyces</taxon>
    </lineage>
</organism>
<evidence type="ECO:0000313" key="2">
    <source>
        <dbReference type="EMBL" id="RXW14658.1"/>
    </source>
</evidence>
<accession>A0A4V1Q2D0</accession>
<dbReference type="STRING" id="2316362.A0A4V1Q2D0"/>
<reference evidence="2 3" key="1">
    <citation type="submission" date="2019-01" db="EMBL/GenBank/DDBJ databases">
        <title>Draft genome sequence of Psathyrella aberdarensis IHI B618.</title>
        <authorList>
            <person name="Buettner E."/>
            <person name="Kellner H."/>
        </authorList>
    </citation>
    <scope>NUCLEOTIDE SEQUENCE [LARGE SCALE GENOMIC DNA]</scope>
    <source>
        <strain evidence="2 3">IHI B618</strain>
    </source>
</reference>
<gene>
    <name evidence="2" type="ORF">EST38_g11196</name>
</gene>
<feature type="compositionally biased region" description="Polar residues" evidence="1">
    <location>
        <begin position="315"/>
        <end position="324"/>
    </location>
</feature>
<evidence type="ECO:0000256" key="1">
    <source>
        <dbReference type="SAM" id="MobiDB-lite"/>
    </source>
</evidence>
<feature type="region of interest" description="Disordered" evidence="1">
    <location>
        <begin position="288"/>
        <end position="372"/>
    </location>
</feature>
<feature type="compositionally biased region" description="Polar residues" evidence="1">
    <location>
        <begin position="346"/>
        <end position="359"/>
    </location>
</feature>
<dbReference type="OrthoDB" id="3040914at2759"/>
<feature type="non-terminal residue" evidence="2">
    <location>
        <position position="372"/>
    </location>
</feature>
<comment type="caution">
    <text evidence="2">The sequence shown here is derived from an EMBL/GenBank/DDBJ whole genome shotgun (WGS) entry which is preliminary data.</text>
</comment>
<evidence type="ECO:0000313" key="3">
    <source>
        <dbReference type="Proteomes" id="UP000290288"/>
    </source>
</evidence>
<sequence length="372" mass="41213">MAPKTWATDPQTELLTSYIPLYESYQASTRQYQPFWDTIFALYLENWPILDAGVTPDSLNEDEFAEYTTALNRLYARIKEWYRWRCGSRSRNTSNTVTAKEMKDIYNSGTRGPKKYEVFAKLNSDAFQPAYKAECLHQGASGRSKLPIWHKVAAELLEHATEEQKAAIHAQIAADRAEMAAEEQNPLTPSDYQKYWEKLPAILSKTVGPLVRKAGVLVFVTIVGLVPNAGGQILATTLQFGDKPETPLFSNTWADHDHMLVDRLAAFAGRYEFPPDLCSKRSLLHTQKTKEVPSPLGSGEVPANEPTCDSKEVEASSNLTSDDTGNLPGGAPPPESEGTLVENVDAQPQVTPDQSSNPLTLVATPPEGEYYD</sequence>